<evidence type="ECO:0000313" key="2">
    <source>
        <dbReference type="Proteomes" id="UP001589645"/>
    </source>
</evidence>
<dbReference type="Proteomes" id="UP001589645">
    <property type="component" value="Unassembled WGS sequence"/>
</dbReference>
<name>A0ABV5HTX8_9VIBR</name>
<comment type="caution">
    <text evidence="1">The sequence shown here is derived from an EMBL/GenBank/DDBJ whole genome shotgun (WGS) entry which is preliminary data.</text>
</comment>
<evidence type="ECO:0000313" key="1">
    <source>
        <dbReference type="EMBL" id="MFB9137726.1"/>
    </source>
</evidence>
<sequence length="144" mass="16046">MVTIDEVYRKYGETSEAAQLLETELGTLLIQLLAADKGLFEEPTPDIAQKLVNDVNKSTLGQLIRRVGHSSETEEQMVAMFSNALKTRNRLAHNFFREHGLRRNSEIGRKAMLEDLEVMHSTLLAAYKGALLLSGVDLDAMTNA</sequence>
<dbReference type="RefSeq" id="WP_390197878.1">
    <property type="nucleotide sequence ID" value="NZ_JBHMEP010000018.1"/>
</dbReference>
<protein>
    <submittedName>
        <fullName evidence="1">Uncharacterized protein</fullName>
    </submittedName>
</protein>
<proteinExistence type="predicted"/>
<keyword evidence="2" id="KW-1185">Reference proteome</keyword>
<reference evidence="1 2" key="1">
    <citation type="submission" date="2024-09" db="EMBL/GenBank/DDBJ databases">
        <authorList>
            <person name="Sun Q."/>
            <person name="Mori K."/>
        </authorList>
    </citation>
    <scope>NUCLEOTIDE SEQUENCE [LARGE SCALE GENOMIC DNA]</scope>
    <source>
        <strain evidence="1 2">CECT 8064</strain>
    </source>
</reference>
<gene>
    <name evidence="1" type="ORF">ACFFUV_22515</name>
</gene>
<dbReference type="EMBL" id="JBHMEP010000018">
    <property type="protein sequence ID" value="MFB9137726.1"/>
    <property type="molecule type" value="Genomic_DNA"/>
</dbReference>
<accession>A0ABV5HTX8</accession>
<organism evidence="1 2">
    <name type="scientific">Vibrio olivae</name>
    <dbReference type="NCBI Taxonomy" id="1243002"/>
    <lineage>
        <taxon>Bacteria</taxon>
        <taxon>Pseudomonadati</taxon>
        <taxon>Pseudomonadota</taxon>
        <taxon>Gammaproteobacteria</taxon>
        <taxon>Vibrionales</taxon>
        <taxon>Vibrionaceae</taxon>
        <taxon>Vibrio</taxon>
    </lineage>
</organism>